<evidence type="ECO:0000313" key="3">
    <source>
        <dbReference type="Proteomes" id="UP000244005"/>
    </source>
</evidence>
<dbReference type="Proteomes" id="UP000244005">
    <property type="component" value="Unassembled WGS sequence"/>
</dbReference>
<keyword evidence="3" id="KW-1185">Reference proteome</keyword>
<evidence type="ECO:0000256" key="1">
    <source>
        <dbReference type="SAM" id="MobiDB-lite"/>
    </source>
</evidence>
<name>A0A2R6W9N7_MARPO</name>
<organism evidence="2 3">
    <name type="scientific">Marchantia polymorpha</name>
    <name type="common">Common liverwort</name>
    <name type="synonym">Marchantia aquatica</name>
    <dbReference type="NCBI Taxonomy" id="3197"/>
    <lineage>
        <taxon>Eukaryota</taxon>
        <taxon>Viridiplantae</taxon>
        <taxon>Streptophyta</taxon>
        <taxon>Embryophyta</taxon>
        <taxon>Marchantiophyta</taxon>
        <taxon>Marchantiopsida</taxon>
        <taxon>Marchantiidae</taxon>
        <taxon>Marchantiales</taxon>
        <taxon>Marchantiaceae</taxon>
        <taxon>Marchantia</taxon>
    </lineage>
</organism>
<evidence type="ECO:0000313" key="2">
    <source>
        <dbReference type="EMBL" id="PTQ30573.1"/>
    </source>
</evidence>
<proteinExistence type="predicted"/>
<accession>A0A2R6W9N7</accession>
<sequence>MELEGTLWWLTDLLQGGFAPREARITQECFDSIQSCFCRGLLISPHFKDDEWSPTAHPRDTAPRPLDEHAASMRRGHVEIYCLRPPRRPPKAVNSLYFRFLEERTSRLEPSMAAAGSGGG</sequence>
<reference evidence="3" key="1">
    <citation type="journal article" date="2017" name="Cell">
        <title>Insights into land plant evolution garnered from the Marchantia polymorpha genome.</title>
        <authorList>
            <person name="Bowman J.L."/>
            <person name="Kohchi T."/>
            <person name="Yamato K.T."/>
            <person name="Jenkins J."/>
            <person name="Shu S."/>
            <person name="Ishizaki K."/>
            <person name="Yamaoka S."/>
            <person name="Nishihama R."/>
            <person name="Nakamura Y."/>
            <person name="Berger F."/>
            <person name="Adam C."/>
            <person name="Aki S.S."/>
            <person name="Althoff F."/>
            <person name="Araki T."/>
            <person name="Arteaga-Vazquez M.A."/>
            <person name="Balasubrmanian S."/>
            <person name="Barry K."/>
            <person name="Bauer D."/>
            <person name="Boehm C.R."/>
            <person name="Briginshaw L."/>
            <person name="Caballero-Perez J."/>
            <person name="Catarino B."/>
            <person name="Chen F."/>
            <person name="Chiyoda S."/>
            <person name="Chovatia M."/>
            <person name="Davies K.M."/>
            <person name="Delmans M."/>
            <person name="Demura T."/>
            <person name="Dierschke T."/>
            <person name="Dolan L."/>
            <person name="Dorantes-Acosta A.E."/>
            <person name="Eklund D.M."/>
            <person name="Florent S.N."/>
            <person name="Flores-Sandoval E."/>
            <person name="Fujiyama A."/>
            <person name="Fukuzawa H."/>
            <person name="Galik B."/>
            <person name="Grimanelli D."/>
            <person name="Grimwood J."/>
            <person name="Grossniklaus U."/>
            <person name="Hamada T."/>
            <person name="Haseloff J."/>
            <person name="Hetherington A.J."/>
            <person name="Higo A."/>
            <person name="Hirakawa Y."/>
            <person name="Hundley H.N."/>
            <person name="Ikeda Y."/>
            <person name="Inoue K."/>
            <person name="Inoue S.I."/>
            <person name="Ishida S."/>
            <person name="Jia Q."/>
            <person name="Kakita M."/>
            <person name="Kanazawa T."/>
            <person name="Kawai Y."/>
            <person name="Kawashima T."/>
            <person name="Kennedy M."/>
            <person name="Kinose K."/>
            <person name="Kinoshita T."/>
            <person name="Kohara Y."/>
            <person name="Koide E."/>
            <person name="Komatsu K."/>
            <person name="Kopischke S."/>
            <person name="Kubo M."/>
            <person name="Kyozuka J."/>
            <person name="Lagercrantz U."/>
            <person name="Lin S.S."/>
            <person name="Lindquist E."/>
            <person name="Lipzen A.M."/>
            <person name="Lu C.W."/>
            <person name="De Luna E."/>
            <person name="Martienssen R.A."/>
            <person name="Minamino N."/>
            <person name="Mizutani M."/>
            <person name="Mizutani M."/>
            <person name="Mochizuki N."/>
            <person name="Monte I."/>
            <person name="Mosher R."/>
            <person name="Nagasaki H."/>
            <person name="Nakagami H."/>
            <person name="Naramoto S."/>
            <person name="Nishitani K."/>
            <person name="Ohtani M."/>
            <person name="Okamoto T."/>
            <person name="Okumura M."/>
            <person name="Phillips J."/>
            <person name="Pollak B."/>
            <person name="Reinders A."/>
            <person name="Rovekamp M."/>
            <person name="Sano R."/>
            <person name="Sawa S."/>
            <person name="Schmid M.W."/>
            <person name="Shirakawa M."/>
            <person name="Solano R."/>
            <person name="Spunde A."/>
            <person name="Suetsugu N."/>
            <person name="Sugano S."/>
            <person name="Sugiyama A."/>
            <person name="Sun R."/>
            <person name="Suzuki Y."/>
            <person name="Takenaka M."/>
            <person name="Takezawa D."/>
            <person name="Tomogane H."/>
            <person name="Tsuzuki M."/>
            <person name="Ueda T."/>
            <person name="Umeda M."/>
            <person name="Ward J.M."/>
            <person name="Watanabe Y."/>
            <person name="Yazaki K."/>
            <person name="Yokoyama R."/>
            <person name="Yoshitake Y."/>
            <person name="Yotsui I."/>
            <person name="Zachgo S."/>
            <person name="Schmutz J."/>
        </authorList>
    </citation>
    <scope>NUCLEOTIDE SEQUENCE [LARGE SCALE GENOMIC DNA]</scope>
    <source>
        <strain evidence="3">Tak-1</strain>
    </source>
</reference>
<dbReference type="EMBL" id="KZ772794">
    <property type="protein sequence ID" value="PTQ30573.1"/>
    <property type="molecule type" value="Genomic_DNA"/>
</dbReference>
<dbReference type="Gramene" id="Mp4g08570.1">
    <property type="protein sequence ID" value="Mp4g08570.1.cds1"/>
    <property type="gene ID" value="Mp4g08570"/>
</dbReference>
<feature type="region of interest" description="Disordered" evidence="1">
    <location>
        <begin position="50"/>
        <end position="69"/>
    </location>
</feature>
<gene>
    <name evidence="2" type="ORF">MARPO_0122s0008</name>
</gene>
<dbReference type="AlphaFoldDB" id="A0A2R6W9N7"/>
<protein>
    <submittedName>
        <fullName evidence="2">Uncharacterized protein</fullName>
    </submittedName>
</protein>